<name>A0AAE4AN58_9BACT</name>
<dbReference type="Pfam" id="PF15892">
    <property type="entry name" value="BNR_4"/>
    <property type="match status" value="1"/>
</dbReference>
<sequence length="421" mass="48206">MLKKHEIGKVWAGHPVGFAFLTQGGQQFIAYYDAERRLTVASRELGSDAWRYQLLPSTTGWDSHNYLTMVIDDDNHIHLSGNMHCVPLIYFRTTRPLDISSFEQVPAMVGSEEKRCTYPRFLRGAQNELIFAYRDGQSGSGNDIYNVYDLKTRQWRRLLDQPLTDGKGLMNAYCAGPKAGPDGYFHLCWMWRDTYKCETNHNLSYARSRDLRHWETADGQPVTLPMTLETPGLIVDPTPREFSGMINMGFTIGFDAEQRVILSYHKYDAQGNSQIYNARREGDRWNIVQTSDWDWRWEFTGGGCVPCEVSGDAVRPTDDGFLAQGYRNREKGSGTWKLDPQTLKPVGKIAIERDKMPADWSKVQGTFPGLQVKSVRSTADDGSDVIYLLRWETMPVNRDRPRPEPWPEPSTLTLWEVRGKI</sequence>
<evidence type="ECO:0000313" key="2">
    <source>
        <dbReference type="Proteomes" id="UP001238163"/>
    </source>
</evidence>
<accession>A0AAE4AN58</accession>
<dbReference type="Proteomes" id="UP001238163">
    <property type="component" value="Unassembled WGS sequence"/>
</dbReference>
<dbReference type="RefSeq" id="WP_307260624.1">
    <property type="nucleotide sequence ID" value="NZ_JAUSVL010000001.1"/>
</dbReference>
<comment type="caution">
    <text evidence="1">The sequence shown here is derived from an EMBL/GenBank/DDBJ whole genome shotgun (WGS) entry which is preliminary data.</text>
</comment>
<gene>
    <name evidence="1" type="ORF">J3R75_001348</name>
</gene>
<protein>
    <recommendedName>
        <fullName evidence="3">BNR repeat-containing family member</fullName>
    </recommendedName>
</protein>
<dbReference type="EMBL" id="JAUSVL010000001">
    <property type="protein sequence ID" value="MDQ0289241.1"/>
    <property type="molecule type" value="Genomic_DNA"/>
</dbReference>
<reference evidence="1" key="1">
    <citation type="submission" date="2023-07" db="EMBL/GenBank/DDBJ databases">
        <title>Genomic Encyclopedia of Type Strains, Phase IV (KMG-IV): sequencing the most valuable type-strain genomes for metagenomic binning, comparative biology and taxonomic classification.</title>
        <authorList>
            <person name="Goeker M."/>
        </authorList>
    </citation>
    <scope>NUCLEOTIDE SEQUENCE</scope>
    <source>
        <strain evidence="1">DSM 24202</strain>
    </source>
</reference>
<organism evidence="1 2">
    <name type="scientific">Oligosphaera ethanolica</name>
    <dbReference type="NCBI Taxonomy" id="760260"/>
    <lineage>
        <taxon>Bacteria</taxon>
        <taxon>Pseudomonadati</taxon>
        <taxon>Lentisphaerota</taxon>
        <taxon>Oligosphaeria</taxon>
        <taxon>Oligosphaerales</taxon>
        <taxon>Oligosphaeraceae</taxon>
        <taxon>Oligosphaera</taxon>
    </lineage>
</organism>
<evidence type="ECO:0008006" key="3">
    <source>
        <dbReference type="Google" id="ProtNLM"/>
    </source>
</evidence>
<proteinExistence type="predicted"/>
<keyword evidence="2" id="KW-1185">Reference proteome</keyword>
<dbReference type="AlphaFoldDB" id="A0AAE4AN58"/>
<evidence type="ECO:0000313" key="1">
    <source>
        <dbReference type="EMBL" id="MDQ0289241.1"/>
    </source>
</evidence>